<proteinExistence type="predicted"/>
<evidence type="ECO:0000256" key="4">
    <source>
        <dbReference type="PROSITE-ProRule" id="PRU00175"/>
    </source>
</evidence>
<keyword evidence="3" id="KW-0862">Zinc</keyword>
<sequence length="724" mass="84063">MYNILGIEFEGLKRVLVEIDIPINGSSDFIKRSWQIHHPHLNKRFTFFVGAFSSDIYLRARINLFNQKESDPFFNDEDNVLIKSEDENIIFEKFKFKDVKVDGKALGKYTKENKVYPTWRDKYKNWLNITIRKILTSKNKNGIVEENSNILNFNKIILSIETERGQLNLKHDEGETSKAKENIEENSEIKKENIQKETSQDHLNQEHEEGETSKANENIEEHLQEESKSKSPNAVNKESTNKVPEEDLCPICLSKWSENPKPTISGRKCNHIFHKDCVYGWLESDVYPLTCPTCRQPYLDIKIPIQEPRSYEQLCVETTFRPTSRILTSRILTTSRILRSYRPVIIFYNGITEICTPMQYQILLDQFPHTDFNSGNYFIQNQSSINDENILGYIYAFRPTKHPSLSKSVEVGFSRSKLATFDAEDIEENEEKKKEGIDILYVLDSYYGFRLPTLFGSILYPLYSKFPQPFLSLFTVLACYTFQGNNLATTFILLNRLTTLWHKLLPISILVSIVAPVCFSFQFFYMDTVLNSEFDENNKTAAFQILEKTGGNYSTMMTYFNLIFSICFLIICITISSITLFLHNRKVDSTTTQQNSAPNSKIQIRLLFYALLTLLGHILCAILMILFWVIYKYDPTGTSPVFKAVYQQYPWVMDTSTIVLSSWSLLWASSTFRHELIKFYLPKRMQLKNKATIAPVVVTIHRGQRLVGKENSHKIITKDFIQIK</sequence>
<feature type="transmembrane region" description="Helical" evidence="6">
    <location>
        <begin position="559"/>
        <end position="582"/>
    </location>
</feature>
<dbReference type="SUPFAM" id="SSF57850">
    <property type="entry name" value="RING/U-box"/>
    <property type="match status" value="1"/>
</dbReference>
<dbReference type="PROSITE" id="PS50089">
    <property type="entry name" value="ZF_RING_2"/>
    <property type="match status" value="1"/>
</dbReference>
<keyword evidence="8" id="KW-1185">Reference proteome</keyword>
<dbReference type="PANTHER" id="PTHR45969">
    <property type="entry name" value="RING ZINC FINGER PROTEIN-RELATED"/>
    <property type="match status" value="1"/>
</dbReference>
<dbReference type="Pfam" id="PF13639">
    <property type="entry name" value="zf-RING_2"/>
    <property type="match status" value="1"/>
</dbReference>
<organism evidence="8 9">
    <name type="scientific">Meloidogyne floridensis</name>
    <dbReference type="NCBI Taxonomy" id="298350"/>
    <lineage>
        <taxon>Eukaryota</taxon>
        <taxon>Metazoa</taxon>
        <taxon>Ecdysozoa</taxon>
        <taxon>Nematoda</taxon>
        <taxon>Chromadorea</taxon>
        <taxon>Rhabditida</taxon>
        <taxon>Tylenchina</taxon>
        <taxon>Tylenchomorpha</taxon>
        <taxon>Tylenchoidea</taxon>
        <taxon>Meloidogynidae</taxon>
        <taxon>Meloidogyninae</taxon>
        <taxon>Meloidogyne</taxon>
    </lineage>
</organism>
<feature type="transmembrane region" description="Helical" evidence="6">
    <location>
        <begin position="470"/>
        <end position="492"/>
    </location>
</feature>
<dbReference type="SMART" id="SM00184">
    <property type="entry name" value="RING"/>
    <property type="match status" value="1"/>
</dbReference>
<dbReference type="AlphaFoldDB" id="A0A915P4A8"/>
<feature type="transmembrane region" description="Helical" evidence="6">
    <location>
        <begin position="651"/>
        <end position="668"/>
    </location>
</feature>
<feature type="compositionally biased region" description="Basic and acidic residues" evidence="5">
    <location>
        <begin position="169"/>
        <end position="229"/>
    </location>
</feature>
<accession>A0A915P4A8</accession>
<evidence type="ECO:0000256" key="5">
    <source>
        <dbReference type="SAM" id="MobiDB-lite"/>
    </source>
</evidence>
<feature type="region of interest" description="Disordered" evidence="5">
    <location>
        <begin position="169"/>
        <end position="241"/>
    </location>
</feature>
<feature type="transmembrane region" description="Helical" evidence="6">
    <location>
        <begin position="504"/>
        <end position="525"/>
    </location>
</feature>
<evidence type="ECO:0000313" key="8">
    <source>
        <dbReference type="Proteomes" id="UP000887560"/>
    </source>
</evidence>
<dbReference type="GO" id="GO:0061630">
    <property type="term" value="F:ubiquitin protein ligase activity"/>
    <property type="evidence" value="ECO:0007669"/>
    <property type="project" value="TreeGrafter"/>
</dbReference>
<evidence type="ECO:0000256" key="6">
    <source>
        <dbReference type="SAM" id="Phobius"/>
    </source>
</evidence>
<evidence type="ECO:0000256" key="1">
    <source>
        <dbReference type="ARBA" id="ARBA00022723"/>
    </source>
</evidence>
<dbReference type="InterPro" id="IPR013083">
    <property type="entry name" value="Znf_RING/FYVE/PHD"/>
</dbReference>
<dbReference type="PANTHER" id="PTHR45969:SF69">
    <property type="entry name" value="FINGER DOMAIN PROTEIN, PUTATIVE (AFU_ORTHOLOGUE AFUA_3G12190)-RELATED"/>
    <property type="match status" value="1"/>
</dbReference>
<evidence type="ECO:0000259" key="7">
    <source>
        <dbReference type="PROSITE" id="PS50089"/>
    </source>
</evidence>
<keyword evidence="1" id="KW-0479">Metal-binding</keyword>
<reference evidence="9" key="1">
    <citation type="submission" date="2022-11" db="UniProtKB">
        <authorList>
            <consortium name="WormBaseParasite"/>
        </authorList>
    </citation>
    <scope>IDENTIFICATION</scope>
</reference>
<protein>
    <submittedName>
        <fullName evidence="9">RING-type domain-containing protein</fullName>
    </submittedName>
</protein>
<dbReference type="GO" id="GO:0016567">
    <property type="term" value="P:protein ubiquitination"/>
    <property type="evidence" value="ECO:0007669"/>
    <property type="project" value="TreeGrafter"/>
</dbReference>
<evidence type="ECO:0000313" key="9">
    <source>
        <dbReference type="WBParaSite" id="scf7180000423803.g11648"/>
    </source>
</evidence>
<keyword evidence="2 4" id="KW-0863">Zinc-finger</keyword>
<keyword evidence="6" id="KW-0812">Transmembrane</keyword>
<keyword evidence="6" id="KW-1133">Transmembrane helix</keyword>
<dbReference type="WBParaSite" id="scf7180000423803.g11648">
    <property type="protein sequence ID" value="scf7180000423803.g11648"/>
    <property type="gene ID" value="scf7180000423803.g11648"/>
</dbReference>
<feature type="transmembrane region" description="Helical" evidence="6">
    <location>
        <begin position="606"/>
        <end position="631"/>
    </location>
</feature>
<dbReference type="Proteomes" id="UP000887560">
    <property type="component" value="Unplaced"/>
</dbReference>
<dbReference type="GO" id="GO:0008270">
    <property type="term" value="F:zinc ion binding"/>
    <property type="evidence" value="ECO:0007669"/>
    <property type="project" value="UniProtKB-KW"/>
</dbReference>
<name>A0A915P4A8_9BILA</name>
<feature type="domain" description="RING-type" evidence="7">
    <location>
        <begin position="249"/>
        <end position="295"/>
    </location>
</feature>
<evidence type="ECO:0000256" key="2">
    <source>
        <dbReference type="ARBA" id="ARBA00022771"/>
    </source>
</evidence>
<dbReference type="Gene3D" id="3.30.40.10">
    <property type="entry name" value="Zinc/RING finger domain, C3HC4 (zinc finger)"/>
    <property type="match status" value="1"/>
</dbReference>
<evidence type="ECO:0000256" key="3">
    <source>
        <dbReference type="ARBA" id="ARBA00022833"/>
    </source>
</evidence>
<dbReference type="InterPro" id="IPR001841">
    <property type="entry name" value="Znf_RING"/>
</dbReference>
<keyword evidence="6" id="KW-0472">Membrane</keyword>